<dbReference type="Proteomes" id="UP000556700">
    <property type="component" value="Unassembled WGS sequence"/>
</dbReference>
<accession>A0A6V6Z782</accession>
<dbReference type="AlphaFoldDB" id="A0A6V6Z782"/>
<keyword evidence="1" id="KW-0677">Repeat</keyword>
<dbReference type="PANTHER" id="PTHR44858">
    <property type="entry name" value="TETRATRICOPEPTIDE REPEAT PROTEIN 6"/>
    <property type="match status" value="1"/>
</dbReference>
<keyword evidence="4" id="KW-1185">Reference proteome</keyword>
<gene>
    <name evidence="3" type="ORF">FLACHUCJ7_03406</name>
</gene>
<protein>
    <submittedName>
        <fullName evidence="3">Uncharacterized protein</fullName>
    </submittedName>
</protein>
<keyword evidence="2" id="KW-0802">TPR repeat</keyword>
<dbReference type="SMART" id="SM00028">
    <property type="entry name" value="TPR"/>
    <property type="match status" value="3"/>
</dbReference>
<evidence type="ECO:0000313" key="4">
    <source>
        <dbReference type="Proteomes" id="UP000556700"/>
    </source>
</evidence>
<dbReference type="EMBL" id="CAIJDO010000201">
    <property type="protein sequence ID" value="CAD0007637.1"/>
    <property type="molecule type" value="Genomic_DNA"/>
</dbReference>
<dbReference type="InterPro" id="IPR011990">
    <property type="entry name" value="TPR-like_helical_dom_sf"/>
</dbReference>
<dbReference type="InterPro" id="IPR019734">
    <property type="entry name" value="TPR_rpt"/>
</dbReference>
<reference evidence="3 4" key="1">
    <citation type="submission" date="2020-06" db="EMBL/GenBank/DDBJ databases">
        <authorList>
            <person name="Criscuolo A."/>
        </authorList>
    </citation>
    <scope>NUCLEOTIDE SEQUENCE [LARGE SCALE GENOMIC DNA]</scope>
    <source>
        <strain evidence="4">CIP 110025</strain>
    </source>
</reference>
<name>A0A6V6Z782_9FLAO</name>
<dbReference type="InterPro" id="IPR050498">
    <property type="entry name" value="Ycf3"/>
</dbReference>
<proteinExistence type="predicted"/>
<dbReference type="Gene3D" id="1.25.40.10">
    <property type="entry name" value="Tetratricopeptide repeat domain"/>
    <property type="match status" value="1"/>
</dbReference>
<dbReference type="PANTHER" id="PTHR44858:SF1">
    <property type="entry name" value="UDP-N-ACETYLGLUCOSAMINE--PEPTIDE N-ACETYLGLUCOSAMINYLTRANSFERASE SPINDLY-RELATED"/>
    <property type="match status" value="1"/>
</dbReference>
<comment type="caution">
    <text evidence="3">The sequence shown here is derived from an EMBL/GenBank/DDBJ whole genome shotgun (WGS) entry which is preliminary data.</text>
</comment>
<evidence type="ECO:0000256" key="1">
    <source>
        <dbReference type="ARBA" id="ARBA00022737"/>
    </source>
</evidence>
<sequence>MTWFTNLFKKKKIEKTIYNNDLEWDVFINFSRGEKYFLEEKWEDALYHLDKALELGYEKDDIYEIRGYCLQALKYPFDAIEDFNKTISFSPNDCNLYFTRAILKKEIFDFEGEIIDLEKAIELSKQVNQMNKNYNEIAIKNGYSDGLEGLNSMYRMVLFGAKSRLNSNIEKINDEQLKLIKRRQNH</sequence>
<organism evidence="3 4">
    <name type="scientific">Flavobacterium chungangense</name>
    <dbReference type="NCBI Taxonomy" id="554283"/>
    <lineage>
        <taxon>Bacteria</taxon>
        <taxon>Pseudomonadati</taxon>
        <taxon>Bacteroidota</taxon>
        <taxon>Flavobacteriia</taxon>
        <taxon>Flavobacteriales</taxon>
        <taxon>Flavobacteriaceae</taxon>
        <taxon>Flavobacterium</taxon>
    </lineage>
</organism>
<evidence type="ECO:0000313" key="3">
    <source>
        <dbReference type="EMBL" id="CAD0007637.1"/>
    </source>
</evidence>
<evidence type="ECO:0000256" key="2">
    <source>
        <dbReference type="ARBA" id="ARBA00022803"/>
    </source>
</evidence>
<dbReference type="SUPFAM" id="SSF48452">
    <property type="entry name" value="TPR-like"/>
    <property type="match status" value="1"/>
</dbReference>
<dbReference type="RefSeq" id="WP_180904101.1">
    <property type="nucleotide sequence ID" value="NZ_CAIJDO010000201.1"/>
</dbReference>